<feature type="transmembrane region" description="Helical" evidence="6">
    <location>
        <begin position="43"/>
        <end position="63"/>
    </location>
</feature>
<comment type="caution">
    <text evidence="8">The sequence shown here is derived from an EMBL/GenBank/DDBJ whole genome shotgun (WGS) entry which is preliminary data.</text>
</comment>
<feature type="transmembrane region" description="Helical" evidence="6">
    <location>
        <begin position="7"/>
        <end position="23"/>
    </location>
</feature>
<keyword evidence="2" id="KW-1003">Cell membrane</keyword>
<evidence type="ECO:0000313" key="9">
    <source>
        <dbReference type="Proteomes" id="UP000483362"/>
    </source>
</evidence>
<dbReference type="Gene3D" id="1.20.1720.10">
    <property type="entry name" value="Multidrug resistance protein D"/>
    <property type="match status" value="1"/>
</dbReference>
<feature type="transmembrane region" description="Helical" evidence="6">
    <location>
        <begin position="75"/>
        <end position="92"/>
    </location>
</feature>
<dbReference type="GO" id="GO:0005886">
    <property type="term" value="C:plasma membrane"/>
    <property type="evidence" value="ECO:0007669"/>
    <property type="project" value="UniProtKB-SubCell"/>
</dbReference>
<dbReference type="Pfam" id="PF07690">
    <property type="entry name" value="MFS_1"/>
    <property type="match status" value="1"/>
</dbReference>
<dbReference type="SUPFAM" id="SSF103473">
    <property type="entry name" value="MFS general substrate transporter"/>
    <property type="match status" value="1"/>
</dbReference>
<dbReference type="InterPro" id="IPR005829">
    <property type="entry name" value="Sugar_transporter_CS"/>
</dbReference>
<comment type="subcellular location">
    <subcellularLocation>
        <location evidence="1">Cell membrane</location>
        <topology evidence="1">Multi-pass membrane protein</topology>
    </subcellularLocation>
</comment>
<protein>
    <submittedName>
        <fullName evidence="8">Multidrug effflux MFS transporter</fullName>
    </submittedName>
</protein>
<gene>
    <name evidence="8" type="ORF">FYJ29_02750</name>
</gene>
<proteinExistence type="predicted"/>
<feature type="transmembrane region" description="Helical" evidence="6">
    <location>
        <begin position="338"/>
        <end position="359"/>
    </location>
</feature>
<keyword evidence="9" id="KW-1185">Reference proteome</keyword>
<evidence type="ECO:0000256" key="3">
    <source>
        <dbReference type="ARBA" id="ARBA00022692"/>
    </source>
</evidence>
<feature type="domain" description="Major facilitator superfamily (MFS) profile" evidence="7">
    <location>
        <begin position="7"/>
        <end position="386"/>
    </location>
</feature>
<evidence type="ECO:0000313" key="8">
    <source>
        <dbReference type="EMBL" id="MSS16693.1"/>
    </source>
</evidence>
<dbReference type="RefSeq" id="WP_154327284.1">
    <property type="nucleotide sequence ID" value="NZ_CP045696.1"/>
</dbReference>
<feature type="transmembrane region" description="Helical" evidence="6">
    <location>
        <begin position="242"/>
        <end position="266"/>
    </location>
</feature>
<keyword evidence="4 6" id="KW-1133">Transmembrane helix</keyword>
<dbReference type="InterPro" id="IPR050189">
    <property type="entry name" value="MFS_Efflux_Transporters"/>
</dbReference>
<feature type="transmembrane region" description="Helical" evidence="6">
    <location>
        <begin position="278"/>
        <end position="298"/>
    </location>
</feature>
<feature type="transmembrane region" description="Helical" evidence="6">
    <location>
        <begin position="160"/>
        <end position="182"/>
    </location>
</feature>
<dbReference type="InterPro" id="IPR036259">
    <property type="entry name" value="MFS_trans_sf"/>
</dbReference>
<sequence length="386" mass="40060">MERRYKIFLLVMLGMFAAFASLINNTLGPVLNMVAATFQASDAVVGLGLTASMAGLAAGQLIIGPLSDKYGRRTPVIVSVGLFALSSLAIVFSPSITIFIVLRFVQGLGGAGGIVISRSIATDNFKGRDLMTSFAIVNVINGIAPIVAPAASGAMASMGGWQAVFVMLAVVGFVLLLGSYRLRESLPNGHRTTGTLLSTFKLYGTVVRNKRFMFYVLHQCTAEVVLFGNIASVAAIVNHYGYHGAMAASITLSVNGIFTALGAGLAARFKQATSGVKACCVGIITLAVVEAAVLYMGWSFWAYEALVCAMLVCVGITLTASTTLALESERKQAGTASALFGAMGFIAGAVVAPLVALGNPLHSTAIVYVAGAAVSCAFAYLALRLK</sequence>
<feature type="transmembrane region" description="Helical" evidence="6">
    <location>
        <begin position="304"/>
        <end position="326"/>
    </location>
</feature>
<dbReference type="InterPro" id="IPR011701">
    <property type="entry name" value="MFS"/>
</dbReference>
<evidence type="ECO:0000256" key="2">
    <source>
        <dbReference type="ARBA" id="ARBA00022475"/>
    </source>
</evidence>
<feature type="transmembrane region" description="Helical" evidence="6">
    <location>
        <begin position="129"/>
        <end position="148"/>
    </location>
</feature>
<evidence type="ECO:0000256" key="4">
    <source>
        <dbReference type="ARBA" id="ARBA00022989"/>
    </source>
</evidence>
<dbReference type="EMBL" id="VULT01000003">
    <property type="protein sequence ID" value="MSS16693.1"/>
    <property type="molecule type" value="Genomic_DNA"/>
</dbReference>
<evidence type="ECO:0000256" key="1">
    <source>
        <dbReference type="ARBA" id="ARBA00004651"/>
    </source>
</evidence>
<evidence type="ECO:0000256" key="5">
    <source>
        <dbReference type="ARBA" id="ARBA00023136"/>
    </source>
</evidence>
<dbReference type="PROSITE" id="PS50850">
    <property type="entry name" value="MFS"/>
    <property type="match status" value="1"/>
</dbReference>
<name>A0A6L5XBQ1_9BACT</name>
<keyword evidence="5 6" id="KW-0472">Membrane</keyword>
<dbReference type="PROSITE" id="PS00216">
    <property type="entry name" value="SUGAR_TRANSPORT_1"/>
    <property type="match status" value="1"/>
</dbReference>
<feature type="transmembrane region" description="Helical" evidence="6">
    <location>
        <begin position="98"/>
        <end position="117"/>
    </location>
</feature>
<feature type="transmembrane region" description="Helical" evidence="6">
    <location>
        <begin position="212"/>
        <end position="236"/>
    </location>
</feature>
<evidence type="ECO:0000259" key="7">
    <source>
        <dbReference type="PROSITE" id="PS50850"/>
    </source>
</evidence>
<feature type="transmembrane region" description="Helical" evidence="6">
    <location>
        <begin position="365"/>
        <end position="383"/>
    </location>
</feature>
<dbReference type="AlphaFoldDB" id="A0A6L5XBQ1"/>
<dbReference type="InterPro" id="IPR020846">
    <property type="entry name" value="MFS_dom"/>
</dbReference>
<keyword evidence="3 6" id="KW-0812">Transmembrane</keyword>
<dbReference type="PANTHER" id="PTHR43124">
    <property type="entry name" value="PURINE EFFLUX PUMP PBUE"/>
    <property type="match status" value="1"/>
</dbReference>
<accession>A0A6L5XBQ1</accession>
<dbReference type="GO" id="GO:0022857">
    <property type="term" value="F:transmembrane transporter activity"/>
    <property type="evidence" value="ECO:0007669"/>
    <property type="project" value="InterPro"/>
</dbReference>
<evidence type="ECO:0000256" key="6">
    <source>
        <dbReference type="SAM" id="Phobius"/>
    </source>
</evidence>
<dbReference type="PANTHER" id="PTHR43124:SF3">
    <property type="entry name" value="CHLORAMPHENICOL EFFLUX PUMP RV0191"/>
    <property type="match status" value="1"/>
</dbReference>
<dbReference type="Proteomes" id="UP000483362">
    <property type="component" value="Unassembled WGS sequence"/>
</dbReference>
<reference evidence="8 9" key="1">
    <citation type="submission" date="2019-08" db="EMBL/GenBank/DDBJ databases">
        <title>In-depth cultivation of the pig gut microbiome towards novel bacterial diversity and tailored functional studies.</title>
        <authorList>
            <person name="Wylensek D."/>
            <person name="Hitch T.C.A."/>
            <person name="Clavel T."/>
        </authorList>
    </citation>
    <scope>NUCLEOTIDE SEQUENCE [LARGE SCALE GENOMIC DNA]</scope>
    <source>
        <strain evidence="8 9">Oil-RF-744-WCA-WT-10</strain>
    </source>
</reference>
<organism evidence="8 9">
    <name type="scientific">Sodaliphilus pleomorphus</name>
    <dbReference type="NCBI Taxonomy" id="2606626"/>
    <lineage>
        <taxon>Bacteria</taxon>
        <taxon>Pseudomonadati</taxon>
        <taxon>Bacteroidota</taxon>
        <taxon>Bacteroidia</taxon>
        <taxon>Bacteroidales</taxon>
        <taxon>Muribaculaceae</taxon>
        <taxon>Sodaliphilus</taxon>
    </lineage>
</organism>